<keyword evidence="2" id="KW-1185">Reference proteome</keyword>
<proteinExistence type="predicted"/>
<organism evidence="1 2">
    <name type="scientific">Apiospora kogelbergensis</name>
    <dbReference type="NCBI Taxonomy" id="1337665"/>
    <lineage>
        <taxon>Eukaryota</taxon>
        <taxon>Fungi</taxon>
        <taxon>Dikarya</taxon>
        <taxon>Ascomycota</taxon>
        <taxon>Pezizomycotina</taxon>
        <taxon>Sordariomycetes</taxon>
        <taxon>Xylariomycetidae</taxon>
        <taxon>Amphisphaeriales</taxon>
        <taxon>Apiosporaceae</taxon>
        <taxon>Apiospora</taxon>
    </lineage>
</organism>
<accession>A0AAW0QG74</accession>
<reference evidence="1 2" key="1">
    <citation type="submission" date="2023-01" db="EMBL/GenBank/DDBJ databases">
        <title>Analysis of 21 Apiospora genomes using comparative genomics revels a genus with tremendous synthesis potential of carbohydrate active enzymes and secondary metabolites.</title>
        <authorList>
            <person name="Sorensen T."/>
        </authorList>
    </citation>
    <scope>NUCLEOTIDE SEQUENCE [LARGE SCALE GENOMIC DNA]</scope>
    <source>
        <strain evidence="1 2">CBS 117206</strain>
    </source>
</reference>
<dbReference type="AlphaFoldDB" id="A0AAW0QG74"/>
<evidence type="ECO:0000313" key="2">
    <source>
        <dbReference type="Proteomes" id="UP001392437"/>
    </source>
</evidence>
<dbReference type="Proteomes" id="UP001392437">
    <property type="component" value="Unassembled WGS sequence"/>
</dbReference>
<dbReference type="EMBL" id="JAQQWP010000011">
    <property type="protein sequence ID" value="KAK8095710.1"/>
    <property type="molecule type" value="Genomic_DNA"/>
</dbReference>
<sequence>MANTSFSGDRRAVSQFAHGCIMLANGGRVLGQCPSQLPVHGRVHIANPPKLSLTAGVFRQQYLRLAPVAFVGGWSGHSSHIG</sequence>
<protein>
    <submittedName>
        <fullName evidence="1">Uncharacterized protein</fullName>
    </submittedName>
</protein>
<name>A0AAW0QG74_9PEZI</name>
<evidence type="ECO:0000313" key="1">
    <source>
        <dbReference type="EMBL" id="KAK8095710.1"/>
    </source>
</evidence>
<gene>
    <name evidence="1" type="ORF">PG999_013732</name>
</gene>
<comment type="caution">
    <text evidence="1">The sequence shown here is derived from an EMBL/GenBank/DDBJ whole genome shotgun (WGS) entry which is preliminary data.</text>
</comment>